<keyword evidence="7" id="KW-0862">Zinc</keyword>
<evidence type="ECO:0000256" key="8">
    <source>
        <dbReference type="ARBA" id="ARBA00023242"/>
    </source>
</evidence>
<comment type="subunit">
    <text evidence="10">Interacts with hda-1, let-418, lin-1, mog-1, mog-4, mog-5, mog-6, pie-1 and unc-98.</text>
</comment>
<evidence type="ECO:0000259" key="14">
    <source>
        <dbReference type="PROSITE" id="PS00028"/>
    </source>
</evidence>
<dbReference type="InterPro" id="IPR013087">
    <property type="entry name" value="Znf_C2H2_type"/>
</dbReference>
<feature type="compositionally biased region" description="Basic and acidic residues" evidence="13">
    <location>
        <begin position="233"/>
        <end position="249"/>
    </location>
</feature>
<dbReference type="Gene3D" id="3.30.160.60">
    <property type="entry name" value="Classic Zinc Finger"/>
    <property type="match status" value="2"/>
</dbReference>
<proteinExistence type="predicted"/>
<feature type="compositionally biased region" description="Basic and acidic residues" evidence="13">
    <location>
        <begin position="920"/>
        <end position="934"/>
    </location>
</feature>
<feature type="compositionally biased region" description="Polar residues" evidence="13">
    <location>
        <begin position="585"/>
        <end position="600"/>
    </location>
</feature>
<dbReference type="InterPro" id="IPR050688">
    <property type="entry name" value="Zinc_finger/UBP_domain"/>
</dbReference>
<feature type="compositionally biased region" description="Acidic residues" evidence="13">
    <location>
        <begin position="254"/>
        <end position="266"/>
    </location>
</feature>
<keyword evidence="4" id="KW-0677">Repeat</keyword>
<feature type="compositionally biased region" description="Basic and acidic residues" evidence="13">
    <location>
        <begin position="37"/>
        <end position="47"/>
    </location>
</feature>
<keyword evidence="2" id="KW-0217">Developmental protein</keyword>
<evidence type="ECO:0000256" key="4">
    <source>
        <dbReference type="ARBA" id="ARBA00022737"/>
    </source>
</evidence>
<feature type="region of interest" description="Disordered" evidence="13">
    <location>
        <begin position="811"/>
        <end position="939"/>
    </location>
</feature>
<sequence length="1713" mass="190389">MTRRSWFYPIRVDSGRYGGQAGGPKRFPTLSSNAGQPKERIKDDGTDVKVEPAEHIERGENGRKELRERERICFVCWYALSDWPVSSIVPTKFSEFRLAGRRDVAIGKSIKLYGQSDVCHSPPVVWKVYPNLFPMESVMGETTEGSKEETPSCEPSIRMNGDLNGSCEEDMDVCEQLSPHNLPSSKLPLHSEDSVEDISDNSVHSNIEEEETADMSLEENGEISGSAESDAEEVPRNETMDVASPRESETEVPVSEDDLENMETDDQDSRTDIEVRPPSICDRTGELTGRNSKLGDRGSVCSDNELYNVLVGSDNGSPDKDNDLVDVDNELEDSDNESKDRHDELDQEDNEQGDKDIELDQKVNELEDRDDELDQKDNELEDRDDELDQKDNELEDRDDELDQKDNYLDDRGNEEDTITKLDDIINKLDDEENNAENEAEAVKEIQNTDSDKEEETSSEALKYQVDNSKTKESSNSENDADISHSEVDIEDSLVKNVSPKINDDHKGINKDSTGDIKVQSTVIDENNDKGDDLNADTSTKDNADVEKEESGSESKQDNADDLNKSDSKAEESSETPGKIKKSRKSSTVLNVTPRRSSRNINKVPKHIERDEDPDIEEITPEDPLAVTPSSDPFRDAGNKENSKARNSRNKTIVVKDTKRLVEIAAGSKPLKGKKEPTLVIIDTNSILSGRGPVPVSISHAQKSVSLVAGSSATSSPSTSGYSMLPMALPAQGMYPPNMSPITQSSMRVPIPTAPAPKPRPQILPSLSDDMFVVEAPSFIVPYVYEKPPINPLRKYVDSIAEILKERKEKQEKELKEKEAKEKAEAEQAIKDKEVTKVALDSEESETIKDEIKKDEAEESSKEDKAIELSKDKAGELLKDDKTNETSKDDKAGSERSDEQDKKESVKIDKNSDVSEPVSKTAEKDKPKETPDTEPSKPSYFENPLGKFFMSIGVNLVQEYVQTDLLRTQKKKRDREGGKGGAATQYAINSLIKNLAFSKENNEPFHLEVKKCEYCSFKTESALVMAQHLETPHMRNYVYRCNFCPLEVRSPHDILFHMEAEHNVRGRLERAPAFHQCFNCPFEDNQKGKLTRHLISCGKKFKLEKNQEPPSDWEPPAKIPRLARNRPANMGIGEAAYRAMTGKQNPGVPHPLLPKMVTSPPVPGAGRGRGRPPIHSRYGMELGKMPVQRPIVPTQIRHGMLYRPNASGSQMLLPTTYQISGNQIYQVMGNQGQMMPMMPGGLAPVPRLTLMPPAAPGSSQSAPTPVALVPNIAAGSNSITIQNTNKNNPAAKLLQQPSISITPLPRQSANTLPANSAVTKPGTSPGGKATFVICEICDGYIKDLEQLRNHMQWIHKVKIHPKMIYNRPPLNCQKCQFRFFTDQGLERHLLGSHGLVTSSMQEAANKGKDGGRCPVCGRVYQWKLLNHVARDHNMTLKPAHLSYKCTVCTATFGMYKQFECHVYSAHSVVAKRVMDKKTPQQGQGAKSQSSSDSLLKPLKINDEITIIPQPARPRPGPASRTGAMSAAAQAASGAKVWECQKCDATYDGTTGFTQYLTHIKRRHAKRCTVKLCRLDACPTCRRRHVTQTMLDYIDDQKNSVDVIELSDDEVVIGQGRNEITITKVSCAPGPKRFKQRLAQASANASSNVQVIEIEDALTKNSKENGEDSLSAVKERLRRRKSLEISQIDSDGNPQCSEEPPAKKRRLISTSNKPM</sequence>
<evidence type="ECO:0000256" key="11">
    <source>
        <dbReference type="ARBA" id="ARBA00071730"/>
    </source>
</evidence>
<evidence type="ECO:0000256" key="7">
    <source>
        <dbReference type="ARBA" id="ARBA00022833"/>
    </source>
</evidence>
<gene>
    <name evidence="15" type="ORF">TDIB3V08_LOCUS3134</name>
</gene>
<feature type="compositionally biased region" description="Basic and acidic residues" evidence="13">
    <location>
        <begin position="811"/>
        <end position="835"/>
    </location>
</feature>
<protein>
    <recommendedName>
        <fullName evidence="11">MOG interacting and ectopic P-granules protein 1</fullName>
    </recommendedName>
    <alternativeName>
        <fullName evidence="12">Nuclear zinc finger protein</fullName>
    </alternativeName>
</protein>
<feature type="compositionally biased region" description="Acidic residues" evidence="13">
    <location>
        <begin position="367"/>
        <end position="402"/>
    </location>
</feature>
<feature type="compositionally biased region" description="Basic and acidic residues" evidence="13">
    <location>
        <begin position="526"/>
        <end position="571"/>
    </location>
</feature>
<evidence type="ECO:0000256" key="10">
    <source>
        <dbReference type="ARBA" id="ARBA00061755"/>
    </source>
</evidence>
<evidence type="ECO:0000313" key="15">
    <source>
        <dbReference type="EMBL" id="CAD7196805.1"/>
    </source>
</evidence>
<feature type="compositionally biased region" description="Basic and acidic residues" evidence="13">
    <location>
        <begin position="352"/>
        <end position="366"/>
    </location>
</feature>
<comment type="function">
    <text evidence="9">Has a broad role in development, specifically in the genetic pathway SynMuvB that negatively regulates specification of the vulval cell fate. Required for fem-3 3'-UTR-mediated repression in the regulation of the sperm/oocyte switch. Acts by regulating the translation of fem-3 mRNA, by binding to its 3'-UTR.</text>
</comment>
<dbReference type="SMART" id="SM00355">
    <property type="entry name" value="ZnF_C2H2"/>
    <property type="match status" value="8"/>
</dbReference>
<feature type="compositionally biased region" description="Basic and acidic residues" evidence="13">
    <location>
        <begin position="501"/>
        <end position="514"/>
    </location>
</feature>
<dbReference type="EMBL" id="OA565336">
    <property type="protein sequence ID" value="CAD7196805.1"/>
    <property type="molecule type" value="Genomic_DNA"/>
</dbReference>
<accession>A0A7R8Z715</accession>
<feature type="compositionally biased region" description="Polar residues" evidence="13">
    <location>
        <begin position="1682"/>
        <end position="1694"/>
    </location>
</feature>
<evidence type="ECO:0000256" key="2">
    <source>
        <dbReference type="ARBA" id="ARBA00022473"/>
    </source>
</evidence>
<feature type="domain" description="C2H2-type" evidence="14">
    <location>
        <begin position="1371"/>
        <end position="1392"/>
    </location>
</feature>
<dbReference type="PANTHER" id="PTHR24403:SF106">
    <property type="entry name" value="PR_SET DOMAIN 13"/>
    <property type="match status" value="1"/>
</dbReference>
<feature type="compositionally biased region" description="Basic and acidic residues" evidence="13">
    <location>
        <begin position="632"/>
        <end position="643"/>
    </location>
</feature>
<comment type="subcellular location">
    <subcellularLocation>
        <location evidence="1">Nucleus</location>
    </subcellularLocation>
</comment>
<feature type="compositionally biased region" description="Acidic residues" evidence="13">
    <location>
        <begin position="429"/>
        <end position="439"/>
    </location>
</feature>
<feature type="region of interest" description="Disordered" evidence="13">
    <location>
        <begin position="1681"/>
        <end position="1713"/>
    </location>
</feature>
<reference evidence="15" key="1">
    <citation type="submission" date="2020-11" db="EMBL/GenBank/DDBJ databases">
        <authorList>
            <person name="Tran Van P."/>
        </authorList>
    </citation>
    <scope>NUCLEOTIDE SEQUENCE</scope>
</reference>
<evidence type="ECO:0000256" key="6">
    <source>
        <dbReference type="ARBA" id="ARBA00022782"/>
    </source>
</evidence>
<dbReference type="PROSITE" id="PS00028">
    <property type="entry name" value="ZINC_FINGER_C2H2_1"/>
    <property type="match status" value="3"/>
</dbReference>
<feature type="domain" description="C2H2-type" evidence="14">
    <location>
        <begin position="1333"/>
        <end position="1354"/>
    </location>
</feature>
<evidence type="ECO:0000256" key="5">
    <source>
        <dbReference type="ARBA" id="ARBA00022771"/>
    </source>
</evidence>
<evidence type="ECO:0000256" key="3">
    <source>
        <dbReference type="ARBA" id="ARBA00022723"/>
    </source>
</evidence>
<dbReference type="FunFam" id="3.30.160.60:FF:001612">
    <property type="entry name" value="MEP-1, isoform A"/>
    <property type="match status" value="1"/>
</dbReference>
<name>A0A7R8Z715_TIMDO</name>
<evidence type="ECO:0000256" key="1">
    <source>
        <dbReference type="ARBA" id="ARBA00004123"/>
    </source>
</evidence>
<keyword evidence="6" id="KW-0221">Differentiation</keyword>
<feature type="compositionally biased region" description="Basic and acidic residues" evidence="13">
    <location>
        <begin position="845"/>
        <end position="912"/>
    </location>
</feature>
<evidence type="ECO:0000256" key="12">
    <source>
        <dbReference type="ARBA" id="ARBA00080128"/>
    </source>
</evidence>
<feature type="domain" description="C2H2-type" evidence="14">
    <location>
        <begin position="1444"/>
        <end position="1465"/>
    </location>
</feature>
<feature type="region of interest" description="Disordered" evidence="13">
    <location>
        <begin position="177"/>
        <end position="652"/>
    </location>
</feature>
<feature type="region of interest" description="Disordered" evidence="13">
    <location>
        <begin position="140"/>
        <end position="164"/>
    </location>
</feature>
<feature type="compositionally biased region" description="Acidic residues" evidence="13">
    <location>
        <begin position="208"/>
        <end position="221"/>
    </location>
</feature>
<feature type="region of interest" description="Disordered" evidence="13">
    <location>
        <begin position="17"/>
        <end position="47"/>
    </location>
</feature>
<dbReference type="GO" id="GO:0045944">
    <property type="term" value="P:positive regulation of transcription by RNA polymerase II"/>
    <property type="evidence" value="ECO:0007669"/>
    <property type="project" value="TreeGrafter"/>
</dbReference>
<dbReference type="GO" id="GO:0005634">
    <property type="term" value="C:nucleus"/>
    <property type="evidence" value="ECO:0007669"/>
    <property type="project" value="UniProtKB-SubCell"/>
</dbReference>
<evidence type="ECO:0000256" key="9">
    <source>
        <dbReference type="ARBA" id="ARBA00060356"/>
    </source>
</evidence>
<keyword evidence="8" id="KW-0539">Nucleus</keyword>
<dbReference type="GO" id="GO:0030154">
    <property type="term" value="P:cell differentiation"/>
    <property type="evidence" value="ECO:0007669"/>
    <property type="project" value="UniProtKB-KW"/>
</dbReference>
<evidence type="ECO:0000256" key="13">
    <source>
        <dbReference type="SAM" id="MobiDB-lite"/>
    </source>
</evidence>
<keyword evidence="3" id="KW-0479">Metal-binding</keyword>
<feature type="compositionally biased region" description="Acidic residues" evidence="13">
    <location>
        <begin position="324"/>
        <end position="335"/>
    </location>
</feature>
<feature type="compositionally biased region" description="Acidic residues" evidence="13">
    <location>
        <begin position="610"/>
        <end position="620"/>
    </location>
</feature>
<dbReference type="PANTHER" id="PTHR24403">
    <property type="entry name" value="ZINC FINGER PROTEIN"/>
    <property type="match status" value="1"/>
</dbReference>
<keyword evidence="5" id="KW-0863">Zinc-finger</keyword>
<feature type="compositionally biased region" description="Basic and acidic residues" evidence="13">
    <location>
        <begin position="417"/>
        <end position="428"/>
    </location>
</feature>
<dbReference type="GO" id="GO:0008270">
    <property type="term" value="F:zinc ion binding"/>
    <property type="evidence" value="ECO:0007669"/>
    <property type="project" value="UniProtKB-KW"/>
</dbReference>
<organism evidence="15">
    <name type="scientific">Timema douglasi</name>
    <name type="common">Walking stick</name>
    <dbReference type="NCBI Taxonomy" id="61478"/>
    <lineage>
        <taxon>Eukaryota</taxon>
        <taxon>Metazoa</taxon>
        <taxon>Ecdysozoa</taxon>
        <taxon>Arthropoda</taxon>
        <taxon>Hexapoda</taxon>
        <taxon>Insecta</taxon>
        <taxon>Pterygota</taxon>
        <taxon>Neoptera</taxon>
        <taxon>Polyneoptera</taxon>
        <taxon>Phasmatodea</taxon>
        <taxon>Timematodea</taxon>
        <taxon>Timematoidea</taxon>
        <taxon>Timematidae</taxon>
        <taxon>Timema</taxon>
    </lineage>
</organism>